<evidence type="ECO:0000259" key="4">
    <source>
        <dbReference type="Pfam" id="PF16347"/>
    </source>
</evidence>
<dbReference type="PROSITE" id="PS00523">
    <property type="entry name" value="SULFATASE_1"/>
    <property type="match status" value="1"/>
</dbReference>
<dbReference type="PROSITE" id="PS00149">
    <property type="entry name" value="SULFATASE_2"/>
    <property type="match status" value="1"/>
</dbReference>
<evidence type="ECO:0000313" key="6">
    <source>
        <dbReference type="Proteomes" id="UP001589585"/>
    </source>
</evidence>
<dbReference type="Gene3D" id="3.40.720.10">
    <property type="entry name" value="Alkaline Phosphatase, subunit A"/>
    <property type="match status" value="2"/>
</dbReference>
<comment type="caution">
    <text evidence="5">The sequence shown here is derived from an EMBL/GenBank/DDBJ whole genome shotgun (WGS) entry which is preliminary data.</text>
</comment>
<dbReference type="InterPro" id="IPR024607">
    <property type="entry name" value="Sulfatase_CS"/>
</dbReference>
<keyword evidence="6" id="KW-1185">Reference proteome</keyword>
<dbReference type="Proteomes" id="UP001589585">
    <property type="component" value="Unassembled WGS sequence"/>
</dbReference>
<gene>
    <name evidence="5" type="ORF">ACFFU9_09080</name>
</gene>
<accession>A0ABV5FBT0</accession>
<feature type="signal peptide" evidence="3">
    <location>
        <begin position="1"/>
        <end position="18"/>
    </location>
</feature>
<dbReference type="EMBL" id="JBHMFC010000034">
    <property type="protein sequence ID" value="MFB9056893.1"/>
    <property type="molecule type" value="Genomic_DNA"/>
</dbReference>
<dbReference type="PANTHER" id="PTHR43108:SF6">
    <property type="entry name" value="N-SULPHOGLUCOSAMINE SULPHOHYDROLASE"/>
    <property type="match status" value="1"/>
</dbReference>
<sequence>MKTYLRTILFFITISAFAQSKKANIIFIMTDDHATKAISSYGSIFNKTPNIDRIADEGIRFNNCYVTNSICAPSRAAILTGKLSHVNGVKGNLDIFDGSQVTFPKLLKTAGYQTALIGKWHLASEPTGFDFWSVLPGQGDYYNPDFIEMGKTHREEGYVTDLITDKALNWMSSRDKEKPFCLIYQQKAPHRNWMPALRHLAMYDDVEFPLPESLFDDYSNRGTAAKDQEMEIAHHMFDIWDLKLASPEELEEALKTVDLDETVNPEELKKLDIIEANDKGQDLNKFLKVYKRLTLEQRELWNQAYAKRRMEFRTLDLKGNALVEWKYQQYMKDYLACIASVDDNIGRLFDYLETEKILDDTMIIYTSDQGFFLGEHGWFDKRFMYEESYQMPLVIRYPTAIKAGLTSSALAMNIDFGPTILDIAGVDIPKEIQGQSLKPVFQKDGKTPKNWRKATYYHYYDYPSWHSVKRHYGIRTKDYKLIHFYNDINEWELYDMNKDPKEMVNVYGEKRYRKAERKLKALLEKVQGNYGESQN</sequence>
<dbReference type="SUPFAM" id="SSF53649">
    <property type="entry name" value="Alkaline phosphatase-like"/>
    <property type="match status" value="1"/>
</dbReference>
<comment type="similarity">
    <text evidence="1">Belongs to the sulfatase family.</text>
</comment>
<feature type="domain" description="N-sulphoglucosamine sulphohydrolase C-terminal" evidence="4">
    <location>
        <begin position="374"/>
        <end position="527"/>
    </location>
</feature>
<evidence type="ECO:0000313" key="5">
    <source>
        <dbReference type="EMBL" id="MFB9056893.1"/>
    </source>
</evidence>
<keyword evidence="2" id="KW-0378">Hydrolase</keyword>
<dbReference type="InterPro" id="IPR032506">
    <property type="entry name" value="SGSH_C"/>
</dbReference>
<dbReference type="Pfam" id="PF16347">
    <property type="entry name" value="SGSH_C"/>
    <property type="match status" value="1"/>
</dbReference>
<reference evidence="5 6" key="1">
    <citation type="submission" date="2024-09" db="EMBL/GenBank/DDBJ databases">
        <authorList>
            <person name="Sun Q."/>
            <person name="Mori K."/>
        </authorList>
    </citation>
    <scope>NUCLEOTIDE SEQUENCE [LARGE SCALE GENOMIC DNA]</scope>
    <source>
        <strain evidence="5 6">CECT 8622</strain>
    </source>
</reference>
<dbReference type="InterPro" id="IPR017850">
    <property type="entry name" value="Alkaline_phosphatase_core_sf"/>
</dbReference>
<evidence type="ECO:0000256" key="3">
    <source>
        <dbReference type="SAM" id="SignalP"/>
    </source>
</evidence>
<dbReference type="CDD" id="cd16031">
    <property type="entry name" value="G6S_like"/>
    <property type="match status" value="1"/>
</dbReference>
<name>A0ABV5FBT0_9FLAO</name>
<organism evidence="5 6">
    <name type="scientific">Mariniflexile ostreae</name>
    <dbReference type="NCBI Taxonomy" id="1520892"/>
    <lineage>
        <taxon>Bacteria</taxon>
        <taxon>Pseudomonadati</taxon>
        <taxon>Bacteroidota</taxon>
        <taxon>Flavobacteriia</taxon>
        <taxon>Flavobacteriales</taxon>
        <taxon>Flavobacteriaceae</taxon>
        <taxon>Mariniflexile</taxon>
    </lineage>
</organism>
<proteinExistence type="inferred from homology"/>
<protein>
    <submittedName>
        <fullName evidence="5">Sulfatase</fullName>
    </submittedName>
</protein>
<feature type="chain" id="PRO_5046672431" evidence="3">
    <location>
        <begin position="19"/>
        <end position="535"/>
    </location>
</feature>
<dbReference type="PANTHER" id="PTHR43108">
    <property type="entry name" value="N-ACETYLGLUCOSAMINE-6-SULFATASE FAMILY MEMBER"/>
    <property type="match status" value="1"/>
</dbReference>
<evidence type="ECO:0000256" key="1">
    <source>
        <dbReference type="ARBA" id="ARBA00008779"/>
    </source>
</evidence>
<dbReference type="RefSeq" id="WP_379861105.1">
    <property type="nucleotide sequence ID" value="NZ_JBHMFC010000034.1"/>
</dbReference>
<evidence type="ECO:0000256" key="2">
    <source>
        <dbReference type="ARBA" id="ARBA00022801"/>
    </source>
</evidence>
<keyword evidence="3" id="KW-0732">Signal</keyword>